<dbReference type="PROSITE" id="PS50127">
    <property type="entry name" value="UBC_2"/>
    <property type="match status" value="1"/>
</dbReference>
<accession>A0A4Y7I607</accession>
<evidence type="ECO:0000259" key="1">
    <source>
        <dbReference type="PROSITE" id="PS50127"/>
    </source>
</evidence>
<dbReference type="AlphaFoldDB" id="A0A4Y7I607"/>
<keyword evidence="3" id="KW-1185">Reference proteome</keyword>
<name>A0A4Y7I607_PAPSO</name>
<organism evidence="2 3">
    <name type="scientific">Papaver somniferum</name>
    <name type="common">Opium poppy</name>
    <dbReference type="NCBI Taxonomy" id="3469"/>
    <lineage>
        <taxon>Eukaryota</taxon>
        <taxon>Viridiplantae</taxon>
        <taxon>Streptophyta</taxon>
        <taxon>Embryophyta</taxon>
        <taxon>Tracheophyta</taxon>
        <taxon>Spermatophyta</taxon>
        <taxon>Magnoliopsida</taxon>
        <taxon>Ranunculales</taxon>
        <taxon>Papaveraceae</taxon>
        <taxon>Papaveroideae</taxon>
        <taxon>Papaver</taxon>
    </lineage>
</organism>
<dbReference type="EMBL" id="CM010715">
    <property type="protein sequence ID" value="RZC43516.1"/>
    <property type="molecule type" value="Genomic_DNA"/>
</dbReference>
<feature type="domain" description="UBC core" evidence="1">
    <location>
        <begin position="1"/>
        <end position="69"/>
    </location>
</feature>
<dbReference type="Proteomes" id="UP000316621">
    <property type="component" value="Chromosome 1"/>
</dbReference>
<dbReference type="SUPFAM" id="SSF54495">
    <property type="entry name" value="UBC-like"/>
    <property type="match status" value="1"/>
</dbReference>
<evidence type="ECO:0000313" key="2">
    <source>
        <dbReference type="EMBL" id="RZC43516.1"/>
    </source>
</evidence>
<dbReference type="Gene3D" id="3.10.110.10">
    <property type="entry name" value="Ubiquitin Conjugating Enzyme"/>
    <property type="match status" value="1"/>
</dbReference>
<proteinExistence type="predicted"/>
<dbReference type="Gramene" id="RZC43516">
    <property type="protein sequence ID" value="RZC43516"/>
    <property type="gene ID" value="C5167_036476"/>
</dbReference>
<dbReference type="InterPro" id="IPR016135">
    <property type="entry name" value="UBQ-conjugating_enzyme/RWD"/>
</dbReference>
<sequence>MNFEVNIRPDEGYYRSGKFEFTFQVSPTYPHEAPKFKCKTKHPNHEDPLNHEAAAVLRDNPKTFEAKCA</sequence>
<gene>
    <name evidence="2" type="ORF">C5167_036476</name>
</gene>
<protein>
    <recommendedName>
        <fullName evidence="1">UBC core domain-containing protein</fullName>
    </recommendedName>
</protein>
<evidence type="ECO:0000313" key="3">
    <source>
        <dbReference type="Proteomes" id="UP000316621"/>
    </source>
</evidence>
<dbReference type="CDD" id="cd23794">
    <property type="entry name" value="UBCc_UBE2F_UBE2M"/>
    <property type="match status" value="1"/>
</dbReference>
<reference evidence="2 3" key="1">
    <citation type="journal article" date="2018" name="Science">
        <title>The opium poppy genome and morphinan production.</title>
        <authorList>
            <person name="Guo L."/>
            <person name="Winzer T."/>
            <person name="Yang X."/>
            <person name="Li Y."/>
            <person name="Ning Z."/>
            <person name="He Z."/>
            <person name="Teodor R."/>
            <person name="Lu Y."/>
            <person name="Bowser T.A."/>
            <person name="Graham I.A."/>
            <person name="Ye K."/>
        </authorList>
    </citation>
    <scope>NUCLEOTIDE SEQUENCE [LARGE SCALE GENOMIC DNA]</scope>
    <source>
        <strain evidence="3">cv. HN1</strain>
        <tissue evidence="2">Leaves</tissue>
    </source>
</reference>
<dbReference type="STRING" id="3469.A0A4Y7I607"/>
<dbReference type="InterPro" id="IPR000608">
    <property type="entry name" value="UBC"/>
</dbReference>
<dbReference type="Pfam" id="PF00179">
    <property type="entry name" value="UQ_con"/>
    <property type="match status" value="1"/>
</dbReference>